<accession>A0ACD3AN21</accession>
<reference evidence="1 2" key="1">
    <citation type="journal article" date="2019" name="Nat. Ecol. Evol.">
        <title>Megaphylogeny resolves global patterns of mushroom evolution.</title>
        <authorList>
            <person name="Varga T."/>
            <person name="Krizsan K."/>
            <person name="Foldi C."/>
            <person name="Dima B."/>
            <person name="Sanchez-Garcia M."/>
            <person name="Sanchez-Ramirez S."/>
            <person name="Szollosi G.J."/>
            <person name="Szarkandi J.G."/>
            <person name="Papp V."/>
            <person name="Albert L."/>
            <person name="Andreopoulos W."/>
            <person name="Angelini C."/>
            <person name="Antonin V."/>
            <person name="Barry K.W."/>
            <person name="Bougher N.L."/>
            <person name="Buchanan P."/>
            <person name="Buyck B."/>
            <person name="Bense V."/>
            <person name="Catcheside P."/>
            <person name="Chovatia M."/>
            <person name="Cooper J."/>
            <person name="Damon W."/>
            <person name="Desjardin D."/>
            <person name="Finy P."/>
            <person name="Geml J."/>
            <person name="Haridas S."/>
            <person name="Hughes K."/>
            <person name="Justo A."/>
            <person name="Karasinski D."/>
            <person name="Kautmanova I."/>
            <person name="Kiss B."/>
            <person name="Kocsube S."/>
            <person name="Kotiranta H."/>
            <person name="LaButti K.M."/>
            <person name="Lechner B.E."/>
            <person name="Liimatainen K."/>
            <person name="Lipzen A."/>
            <person name="Lukacs Z."/>
            <person name="Mihaltcheva S."/>
            <person name="Morgado L.N."/>
            <person name="Niskanen T."/>
            <person name="Noordeloos M.E."/>
            <person name="Ohm R.A."/>
            <person name="Ortiz-Santana B."/>
            <person name="Ovrebo C."/>
            <person name="Racz N."/>
            <person name="Riley R."/>
            <person name="Savchenko A."/>
            <person name="Shiryaev A."/>
            <person name="Soop K."/>
            <person name="Spirin V."/>
            <person name="Szebenyi C."/>
            <person name="Tomsovsky M."/>
            <person name="Tulloss R.E."/>
            <person name="Uehling J."/>
            <person name="Grigoriev I.V."/>
            <person name="Vagvolgyi C."/>
            <person name="Papp T."/>
            <person name="Martin F.M."/>
            <person name="Miettinen O."/>
            <person name="Hibbett D.S."/>
            <person name="Nagy L.G."/>
        </authorList>
    </citation>
    <scope>NUCLEOTIDE SEQUENCE [LARGE SCALE GENOMIC DNA]</scope>
    <source>
        <strain evidence="1 2">NL-1719</strain>
    </source>
</reference>
<protein>
    <submittedName>
        <fullName evidence="1">Uncharacterized protein</fullName>
    </submittedName>
</protein>
<name>A0ACD3AN21_9AGAR</name>
<evidence type="ECO:0000313" key="1">
    <source>
        <dbReference type="EMBL" id="TFK66734.1"/>
    </source>
</evidence>
<evidence type="ECO:0000313" key="2">
    <source>
        <dbReference type="Proteomes" id="UP000308600"/>
    </source>
</evidence>
<organism evidence="1 2">
    <name type="scientific">Pluteus cervinus</name>
    <dbReference type="NCBI Taxonomy" id="181527"/>
    <lineage>
        <taxon>Eukaryota</taxon>
        <taxon>Fungi</taxon>
        <taxon>Dikarya</taxon>
        <taxon>Basidiomycota</taxon>
        <taxon>Agaricomycotina</taxon>
        <taxon>Agaricomycetes</taxon>
        <taxon>Agaricomycetidae</taxon>
        <taxon>Agaricales</taxon>
        <taxon>Pluteineae</taxon>
        <taxon>Pluteaceae</taxon>
        <taxon>Pluteus</taxon>
    </lineage>
</organism>
<dbReference type="EMBL" id="ML208395">
    <property type="protein sequence ID" value="TFK66734.1"/>
    <property type="molecule type" value="Genomic_DNA"/>
</dbReference>
<dbReference type="Proteomes" id="UP000308600">
    <property type="component" value="Unassembled WGS sequence"/>
</dbReference>
<keyword evidence="2" id="KW-1185">Reference proteome</keyword>
<gene>
    <name evidence="1" type="ORF">BDN72DRAFT_961519</name>
</gene>
<sequence length="228" mass="26016">MGRNYFRDTVDFTRAALRKRRLDHIEDELKREEALALKKVKELQALQESFASVKVEFSDLDGQIWTKSNLRMRSQQTRFNALRARSFADGSLPPPSNFVVLSNADLDSFSPEDTIRASGRRRPRVFERPPSSSTSTTMSGGTMLDSGPSRQSVFTLFSDPWTRDAGNGENNVCEAEFEPSKPETVDTPEDEDFRWLSEDFNLAEIPDEDDDEAFWLDDFPMPPMQDTT</sequence>
<proteinExistence type="predicted"/>